<comment type="caution">
    <text evidence="13">Lacks conserved residue(s) required for the propagation of feature annotation.</text>
</comment>
<evidence type="ECO:0000259" key="17">
    <source>
        <dbReference type="PROSITE" id="PS50026"/>
    </source>
</evidence>
<keyword evidence="14" id="KW-0768">Sushi</keyword>
<feature type="compositionally biased region" description="Basic and acidic residues" evidence="15">
    <location>
        <begin position="403"/>
        <end position="431"/>
    </location>
</feature>
<sequence length="1027" mass="111610">MLSAGCQLLALCGGTRVLRTLSLILLFIIFKVPAWPYDYRLWYDNCPGAEWNIMCRGCCEYDRIRCKCPSQGTLVGYAVPCCRNAINECDPCIIHPGCSIFENCRRCNNGTWGAKDDFFIRGKYCTECRPGWTGGDCMKCGGVIRKPQGHVVLESYPTNARCEWTLQVDRGLTVDLRFMMLSLEFDHSCRYDYVEVRDGDGLRSRVIGRYCGNDRPPPIRSSGNSLHILFVSDGYKNFDGFFAIFQESTACSSSPCLHDGTCILDSTHSYHCACLAGYTGERCENVPRERTCGVLEKPAHGDHFLVYGPDDTLIAVQYLCYRPYTLSGTGQRTCLPNSTWSGIAPSCVKPHEPDTGHEKEKGQDKDTEESLNTVESKDNERSKGTDGSKDTGKGLNTVESIDEEKIKDTINIKDTAKSPDTGGTKDAEKITDTISGGKDTIKVPDTAGSKDTGKSTDTVVPKDTDAVGSNDTGSPTDTTGSKDTGGRVDTVGGQDTGSPTDDKGSRDTGSRVDTVSSTETVSGMDTGQESDTGGDTGTGGEAETDNQSINEADRTRCPPPPKLYNGYHQVVLGSGGDLDRAEFFCNNSYALSGGAVRTCQLNGSWSGKQPLCVRACREPKVSAELVKQQVLPPQVPPRKTPVHKLFSSSLGKLFDLFNPTKAPPSLPQLPLGFHHLYTHIEYECISAFYHHAGSPRRTCLKTGKWSGRHVSCSPVCGKLPDFESEKLAETRWPWHAAIYRRSSAGSAAKLDKMEALAGGLGKTKAKPGEEEEEEEGEAEWQLVCSGALVNQRSVVVAAHCVTELGKLMQIAAANIKVVMGKHYRSDRRETKNQQHLRVSSVLVHPNYDPLVLDSDLAVLKLLDKARIGEHVLPVCLPAKQGGELTERQAYVVGWSILPEPQGGAGAGGEEEMARGGLIELGDVVQCERQYAQQGAPITITDNMLCGRQHPRGLSNICPADTGGIVVLPPSSSSSSAVLLEGQEAGGNVWRLLGVVSHGYEQHNCSPELFTVYTRAANFKDWIEASMK</sequence>
<evidence type="ECO:0000256" key="12">
    <source>
        <dbReference type="ARBA" id="ARBA00042985"/>
    </source>
</evidence>
<organism evidence="20 21">
    <name type="scientific">Aldrovandia affinis</name>
    <dbReference type="NCBI Taxonomy" id="143900"/>
    <lineage>
        <taxon>Eukaryota</taxon>
        <taxon>Metazoa</taxon>
        <taxon>Chordata</taxon>
        <taxon>Craniata</taxon>
        <taxon>Vertebrata</taxon>
        <taxon>Euteleostomi</taxon>
        <taxon>Actinopterygii</taxon>
        <taxon>Neopterygii</taxon>
        <taxon>Teleostei</taxon>
        <taxon>Notacanthiformes</taxon>
        <taxon>Halosauridae</taxon>
        <taxon>Aldrovandia</taxon>
    </lineage>
</organism>
<feature type="domain" description="Sushi" evidence="19">
    <location>
        <begin position="555"/>
        <end position="614"/>
    </location>
</feature>
<accession>A0AAD7WCJ5</accession>
<keyword evidence="21" id="KW-1185">Reference proteome</keyword>
<dbReference type="PRINTS" id="PR00722">
    <property type="entry name" value="CHYMOTRYPSIN"/>
</dbReference>
<feature type="compositionally biased region" description="Basic and acidic residues" evidence="15">
    <location>
        <begin position="500"/>
        <end position="510"/>
    </location>
</feature>
<dbReference type="Pfam" id="PF00089">
    <property type="entry name" value="Trypsin"/>
    <property type="match status" value="1"/>
</dbReference>
<evidence type="ECO:0000256" key="1">
    <source>
        <dbReference type="ARBA" id="ARBA00004613"/>
    </source>
</evidence>
<dbReference type="FunFam" id="2.40.10.10:FF:000068">
    <property type="entry name" value="transmembrane protease serine 2"/>
    <property type="match status" value="1"/>
</dbReference>
<dbReference type="PROSITE" id="PS01180">
    <property type="entry name" value="CUB"/>
    <property type="match status" value="1"/>
</dbReference>
<dbReference type="InterPro" id="IPR035914">
    <property type="entry name" value="Sperma_CUB_dom_sf"/>
</dbReference>
<feature type="compositionally biased region" description="Polar residues" evidence="15">
    <location>
        <begin position="467"/>
        <end position="482"/>
    </location>
</feature>
<evidence type="ECO:0000259" key="18">
    <source>
        <dbReference type="PROSITE" id="PS50240"/>
    </source>
</evidence>
<evidence type="ECO:0000256" key="8">
    <source>
        <dbReference type="ARBA" id="ARBA00023180"/>
    </source>
</evidence>
<dbReference type="InterPro" id="IPR000859">
    <property type="entry name" value="CUB_dom"/>
</dbReference>
<feature type="compositionally biased region" description="Basic and acidic residues" evidence="15">
    <location>
        <begin position="375"/>
        <end position="392"/>
    </location>
</feature>
<evidence type="ECO:0000256" key="7">
    <source>
        <dbReference type="ARBA" id="ARBA00023157"/>
    </source>
</evidence>
<feature type="disulfide bond" evidence="14">
    <location>
        <begin position="320"/>
        <end position="347"/>
    </location>
</feature>
<dbReference type="SMART" id="SM00181">
    <property type="entry name" value="EGF"/>
    <property type="match status" value="2"/>
</dbReference>
<dbReference type="FunFam" id="2.60.120.290:FF:000005">
    <property type="entry name" value="Procollagen C-endopeptidase enhancer 1"/>
    <property type="match status" value="1"/>
</dbReference>
<dbReference type="PROSITE" id="PS00022">
    <property type="entry name" value="EGF_1"/>
    <property type="match status" value="1"/>
</dbReference>
<dbReference type="PROSITE" id="PS50026">
    <property type="entry name" value="EGF_3"/>
    <property type="match status" value="1"/>
</dbReference>
<evidence type="ECO:0000256" key="10">
    <source>
        <dbReference type="ARBA" id="ARBA00040464"/>
    </source>
</evidence>
<feature type="domain" description="Peptidase S1" evidence="18">
    <location>
        <begin position="714"/>
        <end position="1027"/>
    </location>
</feature>
<proteinExistence type="predicted"/>
<name>A0AAD7WCJ5_9TELE</name>
<dbReference type="InterPro" id="IPR000436">
    <property type="entry name" value="Sushi_SCR_CCP_dom"/>
</dbReference>
<dbReference type="Proteomes" id="UP001221898">
    <property type="component" value="Unassembled WGS sequence"/>
</dbReference>
<dbReference type="CDD" id="cd00190">
    <property type="entry name" value="Tryp_SPc"/>
    <property type="match status" value="1"/>
</dbReference>
<dbReference type="PROSITE" id="PS50240">
    <property type="entry name" value="TRYPSIN_DOM"/>
    <property type="match status" value="1"/>
</dbReference>
<evidence type="ECO:0000256" key="5">
    <source>
        <dbReference type="ARBA" id="ARBA00022729"/>
    </source>
</evidence>
<evidence type="ECO:0000256" key="4">
    <source>
        <dbReference type="ARBA" id="ARBA00022542"/>
    </source>
</evidence>
<dbReference type="EMBL" id="JAINUG010000164">
    <property type="protein sequence ID" value="KAJ8390944.1"/>
    <property type="molecule type" value="Genomic_DNA"/>
</dbReference>
<evidence type="ECO:0000313" key="21">
    <source>
        <dbReference type="Proteomes" id="UP001221898"/>
    </source>
</evidence>
<feature type="disulfide bond" evidence="13">
    <location>
        <begin position="274"/>
        <end position="283"/>
    </location>
</feature>
<keyword evidence="8" id="KW-0325">Glycoprotein</keyword>
<dbReference type="PROSITE" id="PS01186">
    <property type="entry name" value="EGF_2"/>
    <property type="match status" value="1"/>
</dbReference>
<dbReference type="CDD" id="cd00041">
    <property type="entry name" value="CUB"/>
    <property type="match status" value="1"/>
</dbReference>
<feature type="region of interest" description="Disordered" evidence="15">
    <location>
        <begin position="345"/>
        <end position="561"/>
    </location>
</feature>
<keyword evidence="4" id="KW-0721">Serine protease homolog</keyword>
<keyword evidence="5" id="KW-0732">Signal</keyword>
<dbReference type="CDD" id="cd00054">
    <property type="entry name" value="EGF_CA"/>
    <property type="match status" value="1"/>
</dbReference>
<feature type="domain" description="CUB" evidence="16">
    <location>
        <begin position="140"/>
        <end position="248"/>
    </location>
</feature>
<dbReference type="Pfam" id="PF00431">
    <property type="entry name" value="CUB"/>
    <property type="match status" value="1"/>
</dbReference>
<dbReference type="SUPFAM" id="SSF49854">
    <property type="entry name" value="Spermadhesin, CUB domain"/>
    <property type="match status" value="1"/>
</dbReference>
<dbReference type="InterPro" id="IPR043504">
    <property type="entry name" value="Peptidase_S1_PA_chymotrypsin"/>
</dbReference>
<feature type="disulfide bond" evidence="14">
    <location>
        <begin position="585"/>
        <end position="612"/>
    </location>
</feature>
<evidence type="ECO:0000256" key="2">
    <source>
        <dbReference type="ARBA" id="ARBA00022525"/>
    </source>
</evidence>
<feature type="compositionally biased region" description="Polar residues" evidence="15">
    <location>
        <begin position="511"/>
        <end position="523"/>
    </location>
</feature>
<dbReference type="InterPro" id="IPR009003">
    <property type="entry name" value="Peptidase_S1_PA"/>
</dbReference>
<evidence type="ECO:0000256" key="15">
    <source>
        <dbReference type="SAM" id="MobiDB-lite"/>
    </source>
</evidence>
<evidence type="ECO:0000256" key="9">
    <source>
        <dbReference type="ARBA" id="ARBA00037622"/>
    </source>
</evidence>
<feature type="domain" description="EGF-like" evidence="17">
    <location>
        <begin position="247"/>
        <end position="284"/>
    </location>
</feature>
<dbReference type="AlphaFoldDB" id="A0AAD7WCJ5"/>
<dbReference type="SMART" id="SM00042">
    <property type="entry name" value="CUB"/>
    <property type="match status" value="1"/>
</dbReference>
<feature type="compositionally biased region" description="Basic and acidic residues" evidence="15">
    <location>
        <begin position="349"/>
        <end position="365"/>
    </location>
</feature>
<dbReference type="Gene3D" id="2.10.25.10">
    <property type="entry name" value="Laminin"/>
    <property type="match status" value="1"/>
</dbReference>
<dbReference type="Pfam" id="PF00084">
    <property type="entry name" value="Sushi"/>
    <property type="match status" value="3"/>
</dbReference>
<feature type="domain" description="Sushi" evidence="19">
    <location>
        <begin position="290"/>
        <end position="349"/>
    </location>
</feature>
<evidence type="ECO:0000313" key="20">
    <source>
        <dbReference type="EMBL" id="KAJ8390944.1"/>
    </source>
</evidence>
<dbReference type="PANTHER" id="PTHR24254:SF9">
    <property type="entry name" value="INACTIVE SERINE PROTEASE PAMR1"/>
    <property type="match status" value="1"/>
</dbReference>
<evidence type="ECO:0000259" key="16">
    <source>
        <dbReference type="PROSITE" id="PS01180"/>
    </source>
</evidence>
<evidence type="ECO:0000256" key="11">
    <source>
        <dbReference type="ARBA" id="ARBA00041872"/>
    </source>
</evidence>
<evidence type="ECO:0000256" key="6">
    <source>
        <dbReference type="ARBA" id="ARBA00022737"/>
    </source>
</evidence>
<dbReference type="Gene3D" id="2.10.70.10">
    <property type="entry name" value="Complement Module, domain 1"/>
    <property type="match status" value="3"/>
</dbReference>
<dbReference type="SMART" id="SM00032">
    <property type="entry name" value="CCP"/>
    <property type="match status" value="3"/>
</dbReference>
<comment type="function">
    <text evidence="9">May play a role in regeneration of skeletal muscle.</text>
</comment>
<dbReference type="FunFam" id="2.10.25.10:FF:000063">
    <property type="entry name" value="Slit guidance ligand 2"/>
    <property type="match status" value="1"/>
</dbReference>
<dbReference type="PANTHER" id="PTHR24254">
    <property type="entry name" value="PROTHROMBIN"/>
    <property type="match status" value="1"/>
</dbReference>
<keyword evidence="7 13" id="KW-1015">Disulfide bond</keyword>
<keyword evidence="3 13" id="KW-0245">EGF-like domain</keyword>
<reference evidence="20" key="1">
    <citation type="journal article" date="2023" name="Science">
        <title>Genome structures resolve the early diversification of teleost fishes.</title>
        <authorList>
            <person name="Parey E."/>
            <person name="Louis A."/>
            <person name="Montfort J."/>
            <person name="Bouchez O."/>
            <person name="Roques C."/>
            <person name="Iampietro C."/>
            <person name="Lluch J."/>
            <person name="Castinel A."/>
            <person name="Donnadieu C."/>
            <person name="Desvignes T."/>
            <person name="Floi Bucao C."/>
            <person name="Jouanno E."/>
            <person name="Wen M."/>
            <person name="Mejri S."/>
            <person name="Dirks R."/>
            <person name="Jansen H."/>
            <person name="Henkel C."/>
            <person name="Chen W.J."/>
            <person name="Zahm M."/>
            <person name="Cabau C."/>
            <person name="Klopp C."/>
            <person name="Thompson A.W."/>
            <person name="Robinson-Rechavi M."/>
            <person name="Braasch I."/>
            <person name="Lecointre G."/>
            <person name="Bobe J."/>
            <person name="Postlethwait J.H."/>
            <person name="Berthelot C."/>
            <person name="Roest Crollius H."/>
            <person name="Guiguen Y."/>
        </authorList>
    </citation>
    <scope>NUCLEOTIDE SEQUENCE</scope>
    <source>
        <strain evidence="20">NC1722</strain>
    </source>
</reference>
<evidence type="ECO:0000256" key="13">
    <source>
        <dbReference type="PROSITE-ProRule" id="PRU00076"/>
    </source>
</evidence>
<dbReference type="Gene3D" id="2.40.10.10">
    <property type="entry name" value="Trypsin-like serine proteases"/>
    <property type="match status" value="2"/>
</dbReference>
<dbReference type="GO" id="GO:0006508">
    <property type="term" value="P:proteolysis"/>
    <property type="evidence" value="ECO:0007669"/>
    <property type="project" value="InterPro"/>
</dbReference>
<dbReference type="SMART" id="SM00020">
    <property type="entry name" value="Tryp_SPc"/>
    <property type="match status" value="1"/>
</dbReference>
<dbReference type="GO" id="GO:0005576">
    <property type="term" value="C:extracellular region"/>
    <property type="evidence" value="ECO:0007669"/>
    <property type="project" value="UniProtKB-SubCell"/>
</dbReference>
<dbReference type="CDD" id="cd00033">
    <property type="entry name" value="CCP"/>
    <property type="match status" value="2"/>
</dbReference>
<dbReference type="PROSITE" id="PS50923">
    <property type="entry name" value="SUSHI"/>
    <property type="match status" value="2"/>
</dbReference>
<keyword evidence="6" id="KW-0677">Repeat</keyword>
<comment type="caution">
    <text evidence="20">The sequence shown here is derived from an EMBL/GenBank/DDBJ whole genome shotgun (WGS) entry which is preliminary data.</text>
</comment>
<keyword evidence="2" id="KW-0964">Secreted</keyword>
<dbReference type="GO" id="GO:0004252">
    <property type="term" value="F:serine-type endopeptidase activity"/>
    <property type="evidence" value="ECO:0007669"/>
    <property type="project" value="InterPro"/>
</dbReference>
<dbReference type="SUPFAM" id="SSF50494">
    <property type="entry name" value="Trypsin-like serine proteases"/>
    <property type="match status" value="1"/>
</dbReference>
<dbReference type="InterPro" id="IPR001314">
    <property type="entry name" value="Peptidase_S1A"/>
</dbReference>
<dbReference type="Gene3D" id="2.60.120.290">
    <property type="entry name" value="Spermadhesin, CUB domain"/>
    <property type="match status" value="1"/>
</dbReference>
<dbReference type="SUPFAM" id="SSF57196">
    <property type="entry name" value="EGF/Laminin"/>
    <property type="match status" value="1"/>
</dbReference>
<evidence type="ECO:0000259" key="19">
    <source>
        <dbReference type="PROSITE" id="PS50923"/>
    </source>
</evidence>
<comment type="subcellular location">
    <subcellularLocation>
        <location evidence="1">Secreted</location>
    </subcellularLocation>
</comment>
<dbReference type="Pfam" id="PF00008">
    <property type="entry name" value="EGF"/>
    <property type="match status" value="1"/>
</dbReference>
<evidence type="ECO:0000256" key="14">
    <source>
        <dbReference type="PROSITE-ProRule" id="PRU00302"/>
    </source>
</evidence>
<gene>
    <name evidence="20" type="ORF">AAFF_G00098640</name>
</gene>
<dbReference type="InterPro" id="IPR001254">
    <property type="entry name" value="Trypsin_dom"/>
</dbReference>
<dbReference type="InterPro" id="IPR035976">
    <property type="entry name" value="Sushi/SCR/CCP_sf"/>
</dbReference>
<dbReference type="InterPro" id="IPR000742">
    <property type="entry name" value="EGF"/>
</dbReference>
<dbReference type="InterPro" id="IPR051659">
    <property type="entry name" value="Serine_Protease_S1-Domain"/>
</dbReference>
<evidence type="ECO:0000256" key="3">
    <source>
        <dbReference type="ARBA" id="ARBA00022536"/>
    </source>
</evidence>
<dbReference type="SUPFAM" id="SSF57535">
    <property type="entry name" value="Complement control module/SCR domain"/>
    <property type="match status" value="3"/>
</dbReference>
<protein>
    <recommendedName>
        <fullName evidence="10">Inactive serine protease PAMR1</fullName>
    </recommendedName>
    <alternativeName>
        <fullName evidence="12">Peptidase domain-containing protein associated with muscle regeneration 1</fullName>
    </alternativeName>
    <alternativeName>
        <fullName evidence="11">Regeneration-associated muscle protease homolog</fullName>
    </alternativeName>
</protein>